<organism evidence="1 2">
    <name type="scientific">Nitrosotalea devaniterrae</name>
    <dbReference type="NCBI Taxonomy" id="1078905"/>
    <lineage>
        <taxon>Archaea</taxon>
        <taxon>Nitrososphaerota</taxon>
        <taxon>Nitrososphaeria</taxon>
        <taxon>Nitrosotaleales</taxon>
        <taxon>Nitrosotaleaceae</taxon>
        <taxon>Nitrosotalea</taxon>
    </lineage>
</organism>
<reference evidence="2" key="1">
    <citation type="submission" date="2015-10" db="EMBL/GenBank/DDBJ databases">
        <authorList>
            <person name="Lehtovirta-Morley L.E."/>
            <person name="Vieille C."/>
        </authorList>
    </citation>
    <scope>NUCLEOTIDE SEQUENCE [LARGE SCALE GENOMIC DNA]</scope>
</reference>
<proteinExistence type="predicted"/>
<sequence>MKIAYLVFGIVCITALIITPNALGTMADYSKNVILDQFQLKINQTASEPNHISVKFLNVTEDSRCPSGVTCIWQGESTVVVDITKNSQDLGNFNLKIGLGDKNATVQIPGGYFLQIITVDPYPINGTKIQLSDYLSTFTLSQAGVVSPLKQFKSGTSAQQVQCNTGLELVIKAENNSPACVSHSSASALMYRGWAIVNTTVSNNSS</sequence>
<dbReference type="KEGG" id="ndv:NDEV_1418"/>
<gene>
    <name evidence="1" type="ORF">NDEV_1418</name>
</gene>
<dbReference type="EMBL" id="LN890280">
    <property type="protein sequence ID" value="CUR52183.1"/>
    <property type="molecule type" value="Genomic_DNA"/>
</dbReference>
<protein>
    <submittedName>
        <fullName evidence="1">Uncharacterized protein</fullName>
    </submittedName>
</protein>
<accession>A0A128A497</accession>
<evidence type="ECO:0000313" key="2">
    <source>
        <dbReference type="Proteomes" id="UP000196239"/>
    </source>
</evidence>
<evidence type="ECO:0000313" key="1">
    <source>
        <dbReference type="EMBL" id="CUR52183.1"/>
    </source>
</evidence>
<dbReference type="Proteomes" id="UP000196239">
    <property type="component" value="Chromosome 1"/>
</dbReference>
<keyword evidence="2" id="KW-1185">Reference proteome</keyword>
<dbReference type="AlphaFoldDB" id="A0A128A497"/>
<name>A0A128A497_9ARCH</name>